<dbReference type="AlphaFoldDB" id="A0AAE1THR4"/>
<evidence type="ECO:0000256" key="1">
    <source>
        <dbReference type="SAM" id="MobiDB-lite"/>
    </source>
</evidence>
<comment type="caution">
    <text evidence="2">The sequence shown here is derived from an EMBL/GenBank/DDBJ whole genome shotgun (WGS) entry which is preliminary data.</text>
</comment>
<feature type="region of interest" description="Disordered" evidence="1">
    <location>
        <begin position="79"/>
        <end position="108"/>
    </location>
</feature>
<sequence length="767" mass="85098">MADGVSEAELEHLEANMMKPNEFVGGVKGGFDRMEGLMEAILHLLDKLDRKMNSSGIESKLGFKFETSSYAIPAIHNRQSELGDESPSSQSPSMRDQPPPPTRDSEQRAVIASTGDTQFAIAACSLCSAFPKDEVESAPSEVDEDLAVLESPISNLLDSDLGEYEKPTDGLSLNSTETVPMASLGSDSGSIADSFSTPATEDDYAPVTCVVDPSFPLLQEPAPCDLKRVEFGFLLPTFIYPSHLIAIFRDAHHLADGQDGVLFRHSHSVPVLKHFNIIFLLTSIAKSSEVWNSNQFLASAIFTVLDFRDFAPLQSIISRLTFDPGISFSLALVWKRSICFFQELFNESGEFHMTQLGFLTCWTCQLELELGPAITYYVQSDSLPFPSSHCSSYCWDDDYIKAKLLLLLIRVVTTQPLGILLFGDTFAVPSAYMSFSILLLKPPEFSTMFSLLISVFDSGISSNLNVWLFSLKSYCKIGSLEEATTIYHRMTEVKGGVISIFLPTYIFHFCLLQDVISLGLLYICLAKSFTSCGKDTCFSIWADCSKKIAQLGIIILDPTPVTIPFAIVGASYEWHCVAHQTAGELSLDPLMLKLCLPNLRTNNMTFSAILVDNQVLIIYCPLWKHNQLFCMKPSIITIKMGASYGLVSSICHGPNEDLEMQLFQEYYATVLDELSTSFANGWGCKTDDTLIHFYAYVPIPDHLMSSFGNYEPIGLGISHVLLHFCLLDWVAGQFNIMTLYPNLDLEDKVYFHGRSNVMVIMVIMDLG</sequence>
<accession>A0AAE1THR4</accession>
<evidence type="ECO:0000313" key="3">
    <source>
        <dbReference type="Proteomes" id="UP001293593"/>
    </source>
</evidence>
<evidence type="ECO:0008006" key="4">
    <source>
        <dbReference type="Google" id="ProtNLM"/>
    </source>
</evidence>
<dbReference type="Proteomes" id="UP001293593">
    <property type="component" value="Unassembled WGS sequence"/>
</dbReference>
<keyword evidence="3" id="KW-1185">Reference proteome</keyword>
<dbReference type="EMBL" id="JAWXYG010000001">
    <property type="protein sequence ID" value="KAK4284060.1"/>
    <property type="molecule type" value="Genomic_DNA"/>
</dbReference>
<reference evidence="2" key="1">
    <citation type="submission" date="2023-10" db="EMBL/GenBank/DDBJ databases">
        <title>Chromosome-level genome of the transformable northern wattle, Acacia crassicarpa.</title>
        <authorList>
            <person name="Massaro I."/>
            <person name="Sinha N.R."/>
            <person name="Poethig S."/>
            <person name="Leichty A.R."/>
        </authorList>
    </citation>
    <scope>NUCLEOTIDE SEQUENCE</scope>
    <source>
        <strain evidence="2">Acra3RX</strain>
        <tissue evidence="2">Leaf</tissue>
    </source>
</reference>
<evidence type="ECO:0000313" key="2">
    <source>
        <dbReference type="EMBL" id="KAK4284060.1"/>
    </source>
</evidence>
<gene>
    <name evidence="2" type="ORF">QN277_000939</name>
</gene>
<protein>
    <recommendedName>
        <fullName evidence="4">Pentatricopeptide repeat-containing protein</fullName>
    </recommendedName>
</protein>
<name>A0AAE1THR4_9FABA</name>
<proteinExistence type="predicted"/>
<organism evidence="2 3">
    <name type="scientific">Acacia crassicarpa</name>
    <name type="common">northern wattle</name>
    <dbReference type="NCBI Taxonomy" id="499986"/>
    <lineage>
        <taxon>Eukaryota</taxon>
        <taxon>Viridiplantae</taxon>
        <taxon>Streptophyta</taxon>
        <taxon>Embryophyta</taxon>
        <taxon>Tracheophyta</taxon>
        <taxon>Spermatophyta</taxon>
        <taxon>Magnoliopsida</taxon>
        <taxon>eudicotyledons</taxon>
        <taxon>Gunneridae</taxon>
        <taxon>Pentapetalae</taxon>
        <taxon>rosids</taxon>
        <taxon>fabids</taxon>
        <taxon>Fabales</taxon>
        <taxon>Fabaceae</taxon>
        <taxon>Caesalpinioideae</taxon>
        <taxon>mimosoid clade</taxon>
        <taxon>Acacieae</taxon>
        <taxon>Acacia</taxon>
    </lineage>
</organism>